<dbReference type="EMBL" id="AHKC01013282">
    <property type="protein sequence ID" value="EKF29410.1"/>
    <property type="molecule type" value="Genomic_DNA"/>
</dbReference>
<feature type="region of interest" description="Disordered" evidence="1">
    <location>
        <begin position="153"/>
        <end position="187"/>
    </location>
</feature>
<accession>K2MQN3</accession>
<gene>
    <name evidence="2" type="ORF">MOQ_006808</name>
</gene>
<evidence type="ECO:0000313" key="2">
    <source>
        <dbReference type="EMBL" id="EKF29410.1"/>
    </source>
</evidence>
<sequence>VPPLLHNHERSAQRILAHVLHALQPHADQAGRHALHLLVVLLVVVAAPQRRVAGGVAVLEEVRRSNGAGVRVAALALQRVQHERTQRQLVQRVRLLLLPRRLVFLRCTGRSCRGPLSCCNHSHRETKERVCGCVPRAQRLSSPEEAIVAPSITRQHTPSNARTRQSKNKGERRMTPRAGNTVTHGGHRVAASAGIQRNANDVPQAPIQWHRDSLRRHKRSGLAMSARDASQHPAVAKAFLQCTVQILMCVCMLEEHKTRGTQDKRSTGRHINTARGTAAWQRYMRYGPNLNNHARWQHTPVTKKENKRKEKHGGRVWLCVCVALRVSAHPRRNKTKQEERNMCSTPQALVARPHVTAPSARGASRPLLMRAAGEAHRAVVMSVSVGVRVEQLGGKHTAPLTGRVRQETIKEILEKKRS</sequence>
<evidence type="ECO:0000313" key="3">
    <source>
        <dbReference type="Proteomes" id="UP000007350"/>
    </source>
</evidence>
<feature type="non-terminal residue" evidence="2">
    <location>
        <position position="1"/>
    </location>
</feature>
<comment type="caution">
    <text evidence="2">The sequence shown here is derived from an EMBL/GenBank/DDBJ whole genome shotgun (WGS) entry which is preliminary data.</text>
</comment>
<organism evidence="2 3">
    <name type="scientific">Trypanosoma cruzi marinkellei</name>
    <dbReference type="NCBI Taxonomy" id="85056"/>
    <lineage>
        <taxon>Eukaryota</taxon>
        <taxon>Discoba</taxon>
        <taxon>Euglenozoa</taxon>
        <taxon>Kinetoplastea</taxon>
        <taxon>Metakinetoplastina</taxon>
        <taxon>Trypanosomatida</taxon>
        <taxon>Trypanosomatidae</taxon>
        <taxon>Trypanosoma</taxon>
        <taxon>Schizotrypanum</taxon>
    </lineage>
</organism>
<dbReference type="AlphaFoldDB" id="K2MQN3"/>
<reference evidence="2 3" key="1">
    <citation type="journal article" date="2012" name="BMC Genomics">
        <title>Comparative genomic analysis of human infective Trypanosoma cruzi lineages with the bat-restricted subspecies T. cruzi marinkellei.</title>
        <authorList>
            <person name="Franzen O."/>
            <person name="Talavera-Lopez C."/>
            <person name="Ochaya S."/>
            <person name="Butler C.E."/>
            <person name="Messenger L.A."/>
            <person name="Lewis M.D."/>
            <person name="Llewellyn M.S."/>
            <person name="Marinkelle C.J."/>
            <person name="Tyler K.M."/>
            <person name="Miles M.A."/>
            <person name="Andersson B."/>
        </authorList>
    </citation>
    <scope>NUCLEOTIDE SEQUENCE [LARGE SCALE GENOMIC DNA]</scope>
    <source>
        <strain evidence="2 3">B7</strain>
    </source>
</reference>
<evidence type="ECO:0000256" key="1">
    <source>
        <dbReference type="SAM" id="MobiDB-lite"/>
    </source>
</evidence>
<proteinExistence type="predicted"/>
<protein>
    <submittedName>
        <fullName evidence="2">Uncharacterized protein</fullName>
    </submittedName>
</protein>
<feature type="compositionally biased region" description="Polar residues" evidence="1">
    <location>
        <begin position="153"/>
        <end position="163"/>
    </location>
</feature>
<dbReference type="OrthoDB" id="10484192at2759"/>
<dbReference type="Proteomes" id="UP000007350">
    <property type="component" value="Unassembled WGS sequence"/>
</dbReference>
<name>K2MQN3_TRYCR</name>
<keyword evidence="3" id="KW-1185">Reference proteome</keyword>